<reference evidence="2" key="1">
    <citation type="submission" date="2020-12" db="EMBL/GenBank/DDBJ databases">
        <title>Bacterial taxonomy.</title>
        <authorList>
            <person name="Pan X."/>
        </authorList>
    </citation>
    <scope>NUCLEOTIDE SEQUENCE</scope>
    <source>
        <strain evidence="2">KCTC 52957</strain>
    </source>
</reference>
<comment type="caution">
    <text evidence="2">The sequence shown here is derived from an EMBL/GenBank/DDBJ whole genome shotgun (WGS) entry which is preliminary data.</text>
</comment>
<feature type="non-terminal residue" evidence="2">
    <location>
        <position position="265"/>
    </location>
</feature>
<evidence type="ECO:0000256" key="1">
    <source>
        <dbReference type="SAM" id="MobiDB-lite"/>
    </source>
</evidence>
<evidence type="ECO:0000313" key="2">
    <source>
        <dbReference type="EMBL" id="MBJ3764449.1"/>
    </source>
</evidence>
<keyword evidence="3" id="KW-1185">Reference proteome</keyword>
<dbReference type="EMBL" id="JAEKPD010000025">
    <property type="protein sequence ID" value="MBJ3764449.1"/>
    <property type="molecule type" value="Genomic_DNA"/>
</dbReference>
<organism evidence="2 3">
    <name type="scientific">Palleronia pontilimi</name>
    <dbReference type="NCBI Taxonomy" id="1964209"/>
    <lineage>
        <taxon>Bacteria</taxon>
        <taxon>Pseudomonadati</taxon>
        <taxon>Pseudomonadota</taxon>
        <taxon>Alphaproteobacteria</taxon>
        <taxon>Rhodobacterales</taxon>
        <taxon>Roseobacteraceae</taxon>
        <taxon>Palleronia</taxon>
    </lineage>
</organism>
<dbReference type="Proteomes" id="UP000642488">
    <property type="component" value="Unassembled WGS sequence"/>
</dbReference>
<name>A0A934MIP5_9RHOB</name>
<accession>A0A934MIP5</accession>
<gene>
    <name evidence="2" type="ORF">ILP92_17065</name>
</gene>
<dbReference type="AlphaFoldDB" id="A0A934MIP5"/>
<evidence type="ECO:0000313" key="3">
    <source>
        <dbReference type="Proteomes" id="UP000642488"/>
    </source>
</evidence>
<feature type="region of interest" description="Disordered" evidence="1">
    <location>
        <begin position="232"/>
        <end position="251"/>
    </location>
</feature>
<dbReference type="RefSeq" id="WP_198917624.1">
    <property type="nucleotide sequence ID" value="NZ_JAEKPD010000025.1"/>
</dbReference>
<proteinExistence type="predicted"/>
<protein>
    <submittedName>
        <fullName evidence="2">Uncharacterized protein</fullName>
    </submittedName>
</protein>
<sequence length="265" mass="28426">MAENTEREEAEKRLNARMKFLAQGIEMLRAGGQAAGKVSLAALCGSIPLMEAYSGVRAAEFEPIGDETPDEEPAFLGLDRGQAAVVRAAGAKVLLEAIQIASITDPIIKDAPRFTPFNDKGERQAPHLMHLLAFGAMVQRLWGDDWLKPPAAEPPQILYDPTLTVAYVATAPGEYAVASAPLAPREIRRYAMRRRAMNQPPLAMLATYSDPTSIVAAPATGQPMMMTSQPMAMSGQPMAMSGQPMAMSGQPMARMRSGAGMTHMA</sequence>